<name>A0A240UTQ4_9GAMM</name>
<gene>
    <name evidence="1" type="ORF">B9H00_16110</name>
</gene>
<evidence type="ECO:0000313" key="2">
    <source>
        <dbReference type="Proteomes" id="UP000194457"/>
    </source>
</evidence>
<sequence length="62" mass="7266">MYREGVCTDIHIIEYMTHEFFMVAQECNIFRAEDYEAHKFLSMIGNGFTAFAIKFFCVQSAL</sequence>
<dbReference type="AlphaFoldDB" id="A0A240UTQ4"/>
<dbReference type="KEGG" id="kma:B9H00_16110"/>
<accession>A0A240UTQ4</accession>
<dbReference type="Proteomes" id="UP000194457">
    <property type="component" value="Chromosome"/>
</dbReference>
<proteinExistence type="predicted"/>
<protein>
    <submittedName>
        <fullName evidence="1">Uncharacterized protein</fullName>
    </submittedName>
</protein>
<keyword evidence="2" id="KW-1185">Reference proteome</keyword>
<reference evidence="1 2" key="1">
    <citation type="submission" date="2017-05" db="EMBL/GenBank/DDBJ databases">
        <authorList>
            <person name="Song R."/>
            <person name="Chenine A.L."/>
            <person name="Ruprecht R.M."/>
        </authorList>
    </citation>
    <scope>NUCLEOTIDE SEQUENCE [LARGE SCALE GENOMIC DNA]</scope>
    <source>
        <strain evidence="1">SW32</strain>
    </source>
</reference>
<dbReference type="EMBL" id="CP021358">
    <property type="protein sequence ID" value="ART64390.1"/>
    <property type="molecule type" value="Genomic_DNA"/>
</dbReference>
<organism evidence="1 2">
    <name type="scientific">Kushneria marisflavi</name>
    <dbReference type="NCBI Taxonomy" id="157779"/>
    <lineage>
        <taxon>Bacteria</taxon>
        <taxon>Pseudomonadati</taxon>
        <taxon>Pseudomonadota</taxon>
        <taxon>Gammaproteobacteria</taxon>
        <taxon>Oceanospirillales</taxon>
        <taxon>Halomonadaceae</taxon>
        <taxon>Kushneria</taxon>
    </lineage>
</organism>
<evidence type="ECO:0000313" key="1">
    <source>
        <dbReference type="EMBL" id="ART64390.1"/>
    </source>
</evidence>